<accession>A0A975T0J1</accession>
<dbReference type="AlphaFoldDB" id="A0A975T0J1"/>
<dbReference type="RefSeq" id="WP_216940216.1">
    <property type="nucleotide sequence ID" value="NZ_CP077062.1"/>
</dbReference>
<keyword evidence="5" id="KW-1185">Reference proteome</keyword>
<evidence type="ECO:0000313" key="4">
    <source>
        <dbReference type="EMBL" id="QWZ08628.1"/>
    </source>
</evidence>
<dbReference type="InterPro" id="IPR002173">
    <property type="entry name" value="Carboh/pur_kinase_PfkB_CS"/>
</dbReference>
<feature type="domain" description="Carbohydrate kinase PfkB" evidence="3">
    <location>
        <begin position="51"/>
        <end position="313"/>
    </location>
</feature>
<gene>
    <name evidence="4" type="ORF">KRR39_01825</name>
</gene>
<organism evidence="4 5">
    <name type="scientific">Nocardioides panacis</name>
    <dbReference type="NCBI Taxonomy" id="2849501"/>
    <lineage>
        <taxon>Bacteria</taxon>
        <taxon>Bacillati</taxon>
        <taxon>Actinomycetota</taxon>
        <taxon>Actinomycetes</taxon>
        <taxon>Propionibacteriales</taxon>
        <taxon>Nocardioidaceae</taxon>
        <taxon>Nocardioides</taxon>
    </lineage>
</organism>
<dbReference type="Proteomes" id="UP000683575">
    <property type="component" value="Chromosome"/>
</dbReference>
<name>A0A975T0J1_9ACTN</name>
<evidence type="ECO:0000256" key="1">
    <source>
        <dbReference type="ARBA" id="ARBA00022679"/>
    </source>
</evidence>
<dbReference type="InterPro" id="IPR011611">
    <property type="entry name" value="PfkB_dom"/>
</dbReference>
<reference evidence="4" key="1">
    <citation type="submission" date="2021-06" db="EMBL/GenBank/DDBJ databases">
        <title>Complete genome sequence of Nocardioides sp. G188.</title>
        <authorList>
            <person name="Im W.-T."/>
        </authorList>
    </citation>
    <scope>NUCLEOTIDE SEQUENCE</scope>
    <source>
        <strain evidence="4">G188</strain>
    </source>
</reference>
<dbReference type="GO" id="GO:0016301">
    <property type="term" value="F:kinase activity"/>
    <property type="evidence" value="ECO:0007669"/>
    <property type="project" value="UniProtKB-KW"/>
</dbReference>
<dbReference type="PANTHER" id="PTHR10584">
    <property type="entry name" value="SUGAR KINASE"/>
    <property type="match status" value="1"/>
</dbReference>
<sequence length="348" mass="35997">MSADRPGVDILVMGEINPDIVVTGVPPLSFGQREDVTGPTSMTIGSSVAISASGLARLGTATALVGVIGDDAFGDFMLASLQRRGVDVSLVRTVPGGRTGSSVILVRRDDANDRQILTDAGVMGDLRAADLSASELRRARHLHIGSWFLHSGAVQDLPALLAEARRLGLSTSVDPNDDPAQRWDSHLPSALPHVETLFCNEAEAHGVARAAGWDGAGSRHRAARYLLRRLAPGGSVVLKCGAEGAFAHTANETLHVAAPAAEVVDTVGAGDSLAAGFLSARLEGRDLSEALRVGVASGTLSTRRSGGVEAQPTADEAHALARGLTCLAHLNADEPLTGSSTNDPRNAQ</sequence>
<evidence type="ECO:0000313" key="5">
    <source>
        <dbReference type="Proteomes" id="UP000683575"/>
    </source>
</evidence>
<dbReference type="PANTHER" id="PTHR10584:SF166">
    <property type="entry name" value="RIBOKINASE"/>
    <property type="match status" value="1"/>
</dbReference>
<dbReference type="Pfam" id="PF00294">
    <property type="entry name" value="PfkB"/>
    <property type="match status" value="1"/>
</dbReference>
<dbReference type="PROSITE" id="PS00584">
    <property type="entry name" value="PFKB_KINASES_2"/>
    <property type="match status" value="1"/>
</dbReference>
<keyword evidence="1" id="KW-0808">Transferase</keyword>
<protein>
    <submittedName>
        <fullName evidence="4">Carbohydrate kinase family protein</fullName>
    </submittedName>
</protein>
<evidence type="ECO:0000256" key="2">
    <source>
        <dbReference type="ARBA" id="ARBA00022777"/>
    </source>
</evidence>
<proteinExistence type="predicted"/>
<dbReference type="CDD" id="cd01166">
    <property type="entry name" value="KdgK"/>
    <property type="match status" value="1"/>
</dbReference>
<evidence type="ECO:0000259" key="3">
    <source>
        <dbReference type="Pfam" id="PF00294"/>
    </source>
</evidence>
<keyword evidence="2 4" id="KW-0418">Kinase</keyword>
<dbReference type="EMBL" id="CP077062">
    <property type="protein sequence ID" value="QWZ08628.1"/>
    <property type="molecule type" value="Genomic_DNA"/>
</dbReference>
<dbReference type="KEGG" id="nps:KRR39_01825"/>